<keyword evidence="8" id="KW-0520">NAD</keyword>
<evidence type="ECO:0000256" key="2">
    <source>
        <dbReference type="ARBA" id="ARBA00004496"/>
    </source>
</evidence>
<keyword evidence="7" id="KW-0378">Hydrolase</keyword>
<dbReference type="GO" id="GO:0043531">
    <property type="term" value="F:ADP binding"/>
    <property type="evidence" value="ECO:0007669"/>
    <property type="project" value="InterPro"/>
</dbReference>
<comment type="subcellular location">
    <subcellularLocation>
        <location evidence="2">Cytoplasm</location>
    </subcellularLocation>
    <subcellularLocation>
        <location evidence="1">Nucleus</location>
    </subcellularLocation>
</comment>
<accession>A0A438FYF8</accession>
<dbReference type="SMART" id="SM00255">
    <property type="entry name" value="TIR"/>
    <property type="match status" value="1"/>
</dbReference>
<dbReference type="AlphaFoldDB" id="A0A438FYF8"/>
<evidence type="ECO:0000256" key="4">
    <source>
        <dbReference type="ARBA" id="ARBA00022490"/>
    </source>
</evidence>
<keyword evidence="9" id="KW-0539">Nucleus</keyword>
<dbReference type="Gene3D" id="3.40.50.300">
    <property type="entry name" value="P-loop containing nucleotide triphosphate hydrolases"/>
    <property type="match status" value="1"/>
</dbReference>
<dbReference type="Pfam" id="PF20160">
    <property type="entry name" value="C-JID"/>
    <property type="match status" value="1"/>
</dbReference>
<comment type="catalytic activity">
    <reaction evidence="10">
        <text>NAD(+) + H2O = ADP-D-ribose + nicotinamide + H(+)</text>
        <dbReference type="Rhea" id="RHEA:16301"/>
        <dbReference type="ChEBI" id="CHEBI:15377"/>
        <dbReference type="ChEBI" id="CHEBI:15378"/>
        <dbReference type="ChEBI" id="CHEBI:17154"/>
        <dbReference type="ChEBI" id="CHEBI:57540"/>
        <dbReference type="ChEBI" id="CHEBI:57967"/>
        <dbReference type="EC" id="3.2.2.6"/>
    </reaction>
    <physiologicalReaction direction="left-to-right" evidence="10">
        <dbReference type="Rhea" id="RHEA:16302"/>
    </physiologicalReaction>
</comment>
<dbReference type="GO" id="GO:0005634">
    <property type="term" value="C:nucleus"/>
    <property type="evidence" value="ECO:0007669"/>
    <property type="project" value="UniProtKB-SubCell"/>
</dbReference>
<dbReference type="EMBL" id="QGNW01000697">
    <property type="protein sequence ID" value="RVW64974.1"/>
    <property type="molecule type" value="Genomic_DNA"/>
</dbReference>
<dbReference type="FunFam" id="3.40.50.10140:FF:000007">
    <property type="entry name" value="Disease resistance protein (TIR-NBS-LRR class)"/>
    <property type="match status" value="1"/>
</dbReference>
<dbReference type="InterPro" id="IPR032675">
    <property type="entry name" value="LRR_dom_sf"/>
</dbReference>
<dbReference type="InterPro" id="IPR002182">
    <property type="entry name" value="NB-ARC"/>
</dbReference>
<dbReference type="Gene3D" id="3.40.50.10140">
    <property type="entry name" value="Toll/interleukin-1 receptor homology (TIR) domain"/>
    <property type="match status" value="1"/>
</dbReference>
<evidence type="ECO:0000256" key="8">
    <source>
        <dbReference type="ARBA" id="ARBA00023027"/>
    </source>
</evidence>
<dbReference type="InterPro" id="IPR000157">
    <property type="entry name" value="TIR_dom"/>
</dbReference>
<feature type="region of interest" description="Disordered" evidence="12">
    <location>
        <begin position="558"/>
        <end position="604"/>
    </location>
</feature>
<dbReference type="SUPFAM" id="SSF52058">
    <property type="entry name" value="L domain-like"/>
    <property type="match status" value="1"/>
</dbReference>
<dbReference type="EC" id="3.2.2.6" evidence="3"/>
<dbReference type="GO" id="GO:0061809">
    <property type="term" value="F:NAD+ nucleosidase activity, cyclic ADP-ribose generating"/>
    <property type="evidence" value="ECO:0007669"/>
    <property type="project" value="UniProtKB-EC"/>
</dbReference>
<reference evidence="14 15" key="1">
    <citation type="journal article" date="2018" name="PLoS Genet.">
        <title>Population sequencing reveals clonal diversity and ancestral inbreeding in the grapevine cultivar Chardonnay.</title>
        <authorList>
            <person name="Roach M.J."/>
            <person name="Johnson D.L."/>
            <person name="Bohlmann J."/>
            <person name="van Vuuren H.J."/>
            <person name="Jones S.J."/>
            <person name="Pretorius I.S."/>
            <person name="Schmidt S.A."/>
            <person name="Borneman A.R."/>
        </authorList>
    </citation>
    <scope>NUCLEOTIDE SEQUENCE [LARGE SCALE GENOMIC DNA]</scope>
    <source>
        <strain evidence="15">cv. Chardonnay</strain>
        <tissue evidence="14">Leaf</tissue>
    </source>
</reference>
<keyword evidence="6" id="KW-0677">Repeat</keyword>
<evidence type="ECO:0000256" key="12">
    <source>
        <dbReference type="SAM" id="MobiDB-lite"/>
    </source>
</evidence>
<comment type="similarity">
    <text evidence="11">Belongs to the disease resistance TIR-NB-LRR family.</text>
</comment>
<gene>
    <name evidence="14" type="primary">N_198</name>
    <name evidence="14" type="ORF">CK203_041889</name>
</gene>
<dbReference type="SUPFAM" id="SSF52540">
    <property type="entry name" value="P-loop containing nucleoside triphosphate hydrolases"/>
    <property type="match status" value="1"/>
</dbReference>
<dbReference type="PANTHER" id="PTHR11017">
    <property type="entry name" value="LEUCINE-RICH REPEAT-CONTAINING PROTEIN"/>
    <property type="match status" value="1"/>
</dbReference>
<evidence type="ECO:0000313" key="15">
    <source>
        <dbReference type="Proteomes" id="UP000288805"/>
    </source>
</evidence>
<dbReference type="GO" id="GO:0007165">
    <property type="term" value="P:signal transduction"/>
    <property type="evidence" value="ECO:0007669"/>
    <property type="project" value="InterPro"/>
</dbReference>
<sequence>MADPSFQRSYDVFLSFRGEDTRNSFTAHLYKELRTKGINTFIDDDKLERGDVISSALVAAIQNSKFSLVVLSENYASSGWCLEELVKILECMRTMGQRVLPIFYDVDPSHVRQHNGKFGEALAKHEENLRTMERVPIWRDALTQVANLSGWDSRNKHEPMLIKGIATYIWNKLFSRSSNYADQNLVGIESSIREIKSLLFTESLDVRMVGIWGMGGIGKTTLARAVYNQISHQFEACCFLENGLPLALRVLGSFLFDKSKRQWESQLDKLKKIPKKEIQDVLRGTEEVEGISLDLSSLKEINFTNEAFAPMNRLRLLKVLENLKFMNLKHSKFLTETPDFSRVTNLERLVLKGCISLYKVHPSLGDLNKLNFLSLKNCKMLKSLPSCICDLKCLEVFILSGCSKFEELPENFGNLEMLKEFCADGTAIRDGLLVPALSAVVFGSRIPDWIRYQSSGSEVKAELPPNWFDSNFLGLAFHASSSFDVYTYPNHLKGKVESDHLWLVYVPLPHFINWQQVTHIKASFRITTFMRLNVIKECGIGLVYVNEELNYSPFSPPPNESSVVLQEIHGEGSSGSGSSNIDGSESENSDYYSADEGEPSAPLL</sequence>
<comment type="caution">
    <text evidence="14">The sequence shown here is derived from an EMBL/GenBank/DDBJ whole genome shotgun (WGS) entry which is preliminary data.</text>
</comment>
<evidence type="ECO:0000256" key="3">
    <source>
        <dbReference type="ARBA" id="ARBA00011982"/>
    </source>
</evidence>
<evidence type="ECO:0000256" key="11">
    <source>
        <dbReference type="ARBA" id="ARBA00061488"/>
    </source>
</evidence>
<evidence type="ECO:0000256" key="9">
    <source>
        <dbReference type="ARBA" id="ARBA00023242"/>
    </source>
</evidence>
<evidence type="ECO:0000256" key="7">
    <source>
        <dbReference type="ARBA" id="ARBA00022801"/>
    </source>
</evidence>
<dbReference type="GO" id="GO:0050832">
    <property type="term" value="P:defense response to fungus"/>
    <property type="evidence" value="ECO:0007669"/>
    <property type="project" value="UniProtKB-ARBA"/>
</dbReference>
<keyword evidence="5" id="KW-0433">Leucine-rich repeat</keyword>
<dbReference type="GO" id="GO:0043068">
    <property type="term" value="P:positive regulation of programmed cell death"/>
    <property type="evidence" value="ECO:0007669"/>
    <property type="project" value="UniProtKB-ARBA"/>
</dbReference>
<protein>
    <recommendedName>
        <fullName evidence="3">ADP-ribosyl cyclase/cyclic ADP-ribose hydrolase</fullName>
        <ecNumber evidence="3">3.2.2.6</ecNumber>
    </recommendedName>
</protein>
<dbReference type="Pfam" id="PF01582">
    <property type="entry name" value="TIR"/>
    <property type="match status" value="1"/>
</dbReference>
<dbReference type="GO" id="GO:0005737">
    <property type="term" value="C:cytoplasm"/>
    <property type="evidence" value="ECO:0007669"/>
    <property type="project" value="UniProtKB-SubCell"/>
</dbReference>
<keyword evidence="4" id="KW-0963">Cytoplasm</keyword>
<proteinExistence type="inferred from homology"/>
<dbReference type="InterPro" id="IPR035897">
    <property type="entry name" value="Toll_tir_struct_dom_sf"/>
</dbReference>
<dbReference type="PROSITE" id="PS50104">
    <property type="entry name" value="TIR"/>
    <property type="match status" value="1"/>
</dbReference>
<dbReference type="Proteomes" id="UP000288805">
    <property type="component" value="Unassembled WGS sequence"/>
</dbReference>
<dbReference type="PANTHER" id="PTHR11017:SF479">
    <property type="entry name" value="DISEASE RESISTANCE PROTEIN (TIR-NBS-LRR CLASS) FAMILY"/>
    <property type="match status" value="1"/>
</dbReference>
<evidence type="ECO:0000256" key="10">
    <source>
        <dbReference type="ARBA" id="ARBA00047304"/>
    </source>
</evidence>
<dbReference type="Gene3D" id="3.80.10.10">
    <property type="entry name" value="Ribonuclease Inhibitor"/>
    <property type="match status" value="1"/>
</dbReference>
<evidence type="ECO:0000256" key="5">
    <source>
        <dbReference type="ARBA" id="ARBA00022614"/>
    </source>
</evidence>
<organism evidence="14 15">
    <name type="scientific">Vitis vinifera</name>
    <name type="common">Grape</name>
    <dbReference type="NCBI Taxonomy" id="29760"/>
    <lineage>
        <taxon>Eukaryota</taxon>
        <taxon>Viridiplantae</taxon>
        <taxon>Streptophyta</taxon>
        <taxon>Embryophyta</taxon>
        <taxon>Tracheophyta</taxon>
        <taxon>Spermatophyta</taxon>
        <taxon>Magnoliopsida</taxon>
        <taxon>eudicotyledons</taxon>
        <taxon>Gunneridae</taxon>
        <taxon>Pentapetalae</taxon>
        <taxon>rosids</taxon>
        <taxon>Vitales</taxon>
        <taxon>Vitaceae</taxon>
        <taxon>Viteae</taxon>
        <taxon>Vitis</taxon>
    </lineage>
</organism>
<feature type="domain" description="TIR" evidence="13">
    <location>
        <begin position="8"/>
        <end position="173"/>
    </location>
</feature>
<dbReference type="InterPro" id="IPR045344">
    <property type="entry name" value="C-JID"/>
</dbReference>
<feature type="compositionally biased region" description="Acidic residues" evidence="12">
    <location>
        <begin position="584"/>
        <end position="598"/>
    </location>
</feature>
<dbReference type="Pfam" id="PF00931">
    <property type="entry name" value="NB-ARC"/>
    <property type="match status" value="1"/>
</dbReference>
<dbReference type="InterPro" id="IPR044974">
    <property type="entry name" value="Disease_R_plants"/>
</dbReference>
<evidence type="ECO:0000256" key="1">
    <source>
        <dbReference type="ARBA" id="ARBA00004123"/>
    </source>
</evidence>
<name>A0A438FYF8_VITVI</name>
<evidence type="ECO:0000313" key="14">
    <source>
        <dbReference type="EMBL" id="RVW64974.1"/>
    </source>
</evidence>
<evidence type="ECO:0000259" key="13">
    <source>
        <dbReference type="PROSITE" id="PS50104"/>
    </source>
</evidence>
<dbReference type="InterPro" id="IPR027417">
    <property type="entry name" value="P-loop_NTPase"/>
</dbReference>
<dbReference type="PRINTS" id="PR00364">
    <property type="entry name" value="DISEASERSIST"/>
</dbReference>
<evidence type="ECO:0000256" key="6">
    <source>
        <dbReference type="ARBA" id="ARBA00022737"/>
    </source>
</evidence>
<dbReference type="SUPFAM" id="SSF52200">
    <property type="entry name" value="Toll/Interleukin receptor TIR domain"/>
    <property type="match status" value="1"/>
</dbReference>